<feature type="domain" description="O-antigen ligase-related" evidence="6">
    <location>
        <begin position="282"/>
        <end position="419"/>
    </location>
</feature>
<feature type="transmembrane region" description="Helical" evidence="5">
    <location>
        <begin position="453"/>
        <end position="470"/>
    </location>
</feature>
<name>A0A517MNL8_9BACT</name>
<dbReference type="RefSeq" id="WP_145354528.1">
    <property type="nucleotide sequence ID" value="NZ_CP036262.1"/>
</dbReference>
<keyword evidence="8" id="KW-1185">Reference proteome</keyword>
<dbReference type="InterPro" id="IPR051533">
    <property type="entry name" value="WaaL-like"/>
</dbReference>
<feature type="transmembrane region" description="Helical" evidence="5">
    <location>
        <begin position="274"/>
        <end position="291"/>
    </location>
</feature>
<feature type="transmembrane region" description="Helical" evidence="5">
    <location>
        <begin position="413"/>
        <end position="433"/>
    </location>
</feature>
<dbReference type="Pfam" id="PF04932">
    <property type="entry name" value="Wzy_C"/>
    <property type="match status" value="1"/>
</dbReference>
<dbReference type="OrthoDB" id="245671at2"/>
<keyword evidence="7" id="KW-0436">Ligase</keyword>
<dbReference type="GO" id="GO:0016020">
    <property type="term" value="C:membrane"/>
    <property type="evidence" value="ECO:0007669"/>
    <property type="project" value="UniProtKB-SubCell"/>
</dbReference>
<feature type="transmembrane region" description="Helical" evidence="5">
    <location>
        <begin position="43"/>
        <end position="62"/>
    </location>
</feature>
<dbReference type="AlphaFoldDB" id="A0A517MNL8"/>
<protein>
    <submittedName>
        <fullName evidence="7">O-Antigen ligase</fullName>
    </submittedName>
</protein>
<dbReference type="InterPro" id="IPR007016">
    <property type="entry name" value="O-antigen_ligase-rel_domated"/>
</dbReference>
<dbReference type="EMBL" id="CP036262">
    <property type="protein sequence ID" value="QDS96377.1"/>
    <property type="molecule type" value="Genomic_DNA"/>
</dbReference>
<evidence type="ECO:0000256" key="3">
    <source>
        <dbReference type="ARBA" id="ARBA00022989"/>
    </source>
</evidence>
<evidence type="ECO:0000256" key="2">
    <source>
        <dbReference type="ARBA" id="ARBA00022692"/>
    </source>
</evidence>
<dbReference type="KEGG" id="rml:FF011L_51850"/>
<dbReference type="PANTHER" id="PTHR37422:SF23">
    <property type="entry name" value="TEICHURONIC ACID BIOSYNTHESIS PROTEIN TUAE"/>
    <property type="match status" value="1"/>
</dbReference>
<dbReference type="GO" id="GO:0016874">
    <property type="term" value="F:ligase activity"/>
    <property type="evidence" value="ECO:0007669"/>
    <property type="project" value="UniProtKB-KW"/>
</dbReference>
<feature type="transmembrane region" description="Helical" evidence="5">
    <location>
        <begin position="171"/>
        <end position="190"/>
    </location>
</feature>
<accession>A0A517MNL8</accession>
<feature type="transmembrane region" description="Helical" evidence="5">
    <location>
        <begin position="74"/>
        <end position="92"/>
    </location>
</feature>
<sequence length="767" mass="82689">MNTTAPSKKHPTALALLLTLLLAGTTIWTAWDNGGGHRSTQATAAGLLLLLFPLGLALVAANWKAAPRFRVSPLVALACLAWFLGFCQTIPLPNSLLGILSPGSLAAYQDFVPAGLLAEAEAQGIEPAGGGSRHPISVAPLHTRIALTIPAGFAVACWLSTLCCREKRWGVILLLSIAGAGTLFAFFGLADSIRLARDSSEELRQRLLISPVGVGDPFGPFINNNNCAGYLNLAIAAAIGLLPLSIRRPPGSETTSETPPAPKATNPIPAASQWRTIGICLMIAILVGGILGSQSRGGALGMLAGASVLGLYLFRSGAKFRTLVVAAGTIAAAILLLSWLGMTTDVRNRLETLTSGESMNDPRLEHWQDGLRTAVAHLPGGAGLGTYRFAHLPFQAFETNLWFYNADGMHVEWLVEGGFWWIPIILAGLYFLIRDTRTLASDQDTTSPDQRSYRQGLVLASLFLIPSMIISQSFDFAIALPPVLLTVACLAGAISGAASETTQSLADRRETSGKGEWFLRLLPDGLRRSAKKMSAIGGEPSGSTRNRQATIASLLVLAILIFAQASAYVFMDRGAEAERANFAHNKHAATPADRLPDYTARFQGLENQIAGGTLIADGDLGMARWIVNEQRRAGAKWLVEQKLADSKQADRIVSPRTLRRALQQAAVDETGQTLQMEDLLTPTQSLQRYRDARDHALAAMLQSPLDDRPKEMLIELDFLDPNAEENSPQLLEQIKKLRHTNPAIMRRIQRLKMPNKENRPPTSAEGR</sequence>
<dbReference type="Proteomes" id="UP000320672">
    <property type="component" value="Chromosome"/>
</dbReference>
<feature type="transmembrane region" description="Helical" evidence="5">
    <location>
        <begin position="551"/>
        <end position="571"/>
    </location>
</feature>
<feature type="transmembrane region" description="Helical" evidence="5">
    <location>
        <begin position="297"/>
        <end position="314"/>
    </location>
</feature>
<organism evidence="7 8">
    <name type="scientific">Roseimaritima multifibrata</name>
    <dbReference type="NCBI Taxonomy" id="1930274"/>
    <lineage>
        <taxon>Bacteria</taxon>
        <taxon>Pseudomonadati</taxon>
        <taxon>Planctomycetota</taxon>
        <taxon>Planctomycetia</taxon>
        <taxon>Pirellulales</taxon>
        <taxon>Pirellulaceae</taxon>
        <taxon>Roseimaritima</taxon>
    </lineage>
</organism>
<feature type="transmembrane region" description="Helical" evidence="5">
    <location>
        <begin position="323"/>
        <end position="342"/>
    </location>
</feature>
<evidence type="ECO:0000313" key="7">
    <source>
        <dbReference type="EMBL" id="QDS96377.1"/>
    </source>
</evidence>
<keyword evidence="4 5" id="KW-0472">Membrane</keyword>
<dbReference type="PANTHER" id="PTHR37422">
    <property type="entry name" value="TEICHURONIC ACID BIOSYNTHESIS PROTEIN TUAE"/>
    <property type="match status" value="1"/>
</dbReference>
<feature type="transmembrane region" description="Helical" evidence="5">
    <location>
        <begin position="476"/>
        <end position="499"/>
    </location>
</feature>
<keyword evidence="3 5" id="KW-1133">Transmembrane helix</keyword>
<feature type="transmembrane region" description="Helical" evidence="5">
    <location>
        <begin position="145"/>
        <end position="164"/>
    </location>
</feature>
<keyword evidence="2 5" id="KW-0812">Transmembrane</keyword>
<evidence type="ECO:0000313" key="8">
    <source>
        <dbReference type="Proteomes" id="UP000320672"/>
    </source>
</evidence>
<gene>
    <name evidence="7" type="ORF">FF011L_51850</name>
</gene>
<evidence type="ECO:0000256" key="5">
    <source>
        <dbReference type="SAM" id="Phobius"/>
    </source>
</evidence>
<feature type="transmembrane region" description="Helical" evidence="5">
    <location>
        <begin position="12"/>
        <end position="31"/>
    </location>
</feature>
<feature type="transmembrane region" description="Helical" evidence="5">
    <location>
        <begin position="228"/>
        <end position="246"/>
    </location>
</feature>
<evidence type="ECO:0000259" key="6">
    <source>
        <dbReference type="Pfam" id="PF04932"/>
    </source>
</evidence>
<reference evidence="7 8" key="1">
    <citation type="submission" date="2019-02" db="EMBL/GenBank/DDBJ databases">
        <title>Deep-cultivation of Planctomycetes and their phenomic and genomic characterization uncovers novel biology.</title>
        <authorList>
            <person name="Wiegand S."/>
            <person name="Jogler M."/>
            <person name="Boedeker C."/>
            <person name="Pinto D."/>
            <person name="Vollmers J."/>
            <person name="Rivas-Marin E."/>
            <person name="Kohn T."/>
            <person name="Peeters S.H."/>
            <person name="Heuer A."/>
            <person name="Rast P."/>
            <person name="Oberbeckmann S."/>
            <person name="Bunk B."/>
            <person name="Jeske O."/>
            <person name="Meyerdierks A."/>
            <person name="Storesund J.E."/>
            <person name="Kallscheuer N."/>
            <person name="Luecker S."/>
            <person name="Lage O.M."/>
            <person name="Pohl T."/>
            <person name="Merkel B.J."/>
            <person name="Hornburger P."/>
            <person name="Mueller R.-W."/>
            <person name="Bruemmer F."/>
            <person name="Labrenz M."/>
            <person name="Spormann A.M."/>
            <person name="Op den Camp H."/>
            <person name="Overmann J."/>
            <person name="Amann R."/>
            <person name="Jetten M.S.M."/>
            <person name="Mascher T."/>
            <person name="Medema M.H."/>
            <person name="Devos D.P."/>
            <person name="Kaster A.-K."/>
            <person name="Ovreas L."/>
            <person name="Rohde M."/>
            <person name="Galperin M.Y."/>
            <person name="Jogler C."/>
        </authorList>
    </citation>
    <scope>NUCLEOTIDE SEQUENCE [LARGE SCALE GENOMIC DNA]</scope>
    <source>
        <strain evidence="7 8">FF011L</strain>
    </source>
</reference>
<evidence type="ECO:0000256" key="1">
    <source>
        <dbReference type="ARBA" id="ARBA00004141"/>
    </source>
</evidence>
<evidence type="ECO:0000256" key="4">
    <source>
        <dbReference type="ARBA" id="ARBA00023136"/>
    </source>
</evidence>
<comment type="subcellular location">
    <subcellularLocation>
        <location evidence="1">Membrane</location>
        <topology evidence="1">Multi-pass membrane protein</topology>
    </subcellularLocation>
</comment>
<proteinExistence type="predicted"/>